<keyword evidence="3" id="KW-1185">Reference proteome</keyword>
<dbReference type="NCBIfam" id="NF047636">
    <property type="entry name" value="CC_3452_fam"/>
    <property type="match status" value="1"/>
</dbReference>
<evidence type="ECO:0000256" key="1">
    <source>
        <dbReference type="SAM" id="SignalP"/>
    </source>
</evidence>
<protein>
    <submittedName>
        <fullName evidence="2">Uncharacterized protein</fullName>
    </submittedName>
</protein>
<reference evidence="2 3" key="1">
    <citation type="submission" date="2020-08" db="EMBL/GenBank/DDBJ databases">
        <title>Genome sequence of Sphingomonas rhizophila KACC 19189T.</title>
        <authorList>
            <person name="Hyun D.-W."/>
            <person name="Bae J.-W."/>
        </authorList>
    </citation>
    <scope>NUCLEOTIDE SEQUENCE [LARGE SCALE GENOMIC DNA]</scope>
    <source>
        <strain evidence="2 3">KACC 19189</strain>
    </source>
</reference>
<evidence type="ECO:0000313" key="3">
    <source>
        <dbReference type="Proteomes" id="UP000515955"/>
    </source>
</evidence>
<name>A0A7G9SA71_9SPHN</name>
<feature type="chain" id="PRO_5028922955" evidence="1">
    <location>
        <begin position="23"/>
        <end position="110"/>
    </location>
</feature>
<dbReference type="Proteomes" id="UP000515955">
    <property type="component" value="Chromosome"/>
</dbReference>
<dbReference type="InterPro" id="IPR058513">
    <property type="entry name" value="DUF8200"/>
</dbReference>
<proteinExistence type="predicted"/>
<dbReference type="RefSeq" id="WP_187541745.1">
    <property type="nucleotide sequence ID" value="NZ_CP060717.1"/>
</dbReference>
<keyword evidence="1" id="KW-0732">Signal</keyword>
<dbReference type="KEGG" id="srhi:H9L12_10855"/>
<dbReference type="Pfam" id="PF26624">
    <property type="entry name" value="DUF8200"/>
    <property type="match status" value="1"/>
</dbReference>
<dbReference type="AlphaFoldDB" id="A0A7G9SA71"/>
<evidence type="ECO:0000313" key="2">
    <source>
        <dbReference type="EMBL" id="QNN64746.1"/>
    </source>
</evidence>
<sequence length="110" mass="10969">MTRNFAVAAVLFAAMAPVGANAATYSAKLATPVAAGKLIANDIRWSCGPDACRGSTADAPAMALCQGLAKKAGRVDSFVVNGRAFAAAELDKCNTHARASAGAQAVASAN</sequence>
<gene>
    <name evidence="2" type="ORF">H9L12_10855</name>
</gene>
<organism evidence="2 3">
    <name type="scientific">Sphingomonas rhizophila</name>
    <dbReference type="NCBI Taxonomy" id="2071607"/>
    <lineage>
        <taxon>Bacteria</taxon>
        <taxon>Pseudomonadati</taxon>
        <taxon>Pseudomonadota</taxon>
        <taxon>Alphaproteobacteria</taxon>
        <taxon>Sphingomonadales</taxon>
        <taxon>Sphingomonadaceae</taxon>
        <taxon>Sphingomonas</taxon>
    </lineage>
</organism>
<dbReference type="EMBL" id="CP060717">
    <property type="protein sequence ID" value="QNN64746.1"/>
    <property type="molecule type" value="Genomic_DNA"/>
</dbReference>
<feature type="signal peptide" evidence="1">
    <location>
        <begin position="1"/>
        <end position="22"/>
    </location>
</feature>
<accession>A0A7G9SA71</accession>
<dbReference type="InterPro" id="IPR058067">
    <property type="entry name" value="CC_3452-like"/>
</dbReference>